<evidence type="ECO:0000256" key="1">
    <source>
        <dbReference type="SAM" id="Phobius"/>
    </source>
</evidence>
<accession>A0A0G0EQ44</accession>
<dbReference type="EMBL" id="LBSA01000041">
    <property type="protein sequence ID" value="KKQ07612.1"/>
    <property type="molecule type" value="Genomic_DNA"/>
</dbReference>
<evidence type="ECO:0000313" key="3">
    <source>
        <dbReference type="Proteomes" id="UP000034492"/>
    </source>
</evidence>
<keyword evidence="1" id="KW-1133">Transmembrane helix</keyword>
<gene>
    <name evidence="2" type="ORF">US19_C0041G0003</name>
</gene>
<evidence type="ECO:0000313" key="2">
    <source>
        <dbReference type="EMBL" id="KKQ07612.1"/>
    </source>
</evidence>
<proteinExistence type="predicted"/>
<dbReference type="Proteomes" id="UP000034492">
    <property type="component" value="Unassembled WGS sequence"/>
</dbReference>
<feature type="transmembrane region" description="Helical" evidence="1">
    <location>
        <begin position="12"/>
        <end position="32"/>
    </location>
</feature>
<name>A0A0G0EQ44_9BACT</name>
<protein>
    <submittedName>
        <fullName evidence="2">Uncharacterized protein</fullName>
    </submittedName>
</protein>
<comment type="caution">
    <text evidence="2">The sequence shown here is derived from an EMBL/GenBank/DDBJ whole genome shotgun (WGS) entry which is preliminary data.</text>
</comment>
<reference evidence="2 3" key="1">
    <citation type="journal article" date="2015" name="Nature">
        <title>rRNA introns, odd ribosomes, and small enigmatic genomes across a large radiation of phyla.</title>
        <authorList>
            <person name="Brown C.T."/>
            <person name="Hug L.A."/>
            <person name="Thomas B.C."/>
            <person name="Sharon I."/>
            <person name="Castelle C.J."/>
            <person name="Singh A."/>
            <person name="Wilkins M.J."/>
            <person name="Williams K.H."/>
            <person name="Banfield J.F."/>
        </authorList>
    </citation>
    <scope>NUCLEOTIDE SEQUENCE [LARGE SCALE GENOMIC DNA]</scope>
</reference>
<dbReference type="AlphaFoldDB" id="A0A0G0EQ44"/>
<sequence length="87" mass="10201">MNPRLYLKKLHFFDYLIVLVLILGVVILYRFFNPEERWVYVEVMDDNVPVYQAISIKPTDFEVNPSGKRTAEIEEVRVLDLAAKAID</sequence>
<keyword evidence="1" id="KW-0472">Membrane</keyword>
<organism evidence="2 3">
    <name type="scientific">Candidatus Daviesbacteria bacterium GW2011_GWB1_36_5</name>
    <dbReference type="NCBI Taxonomy" id="1618426"/>
    <lineage>
        <taxon>Bacteria</taxon>
        <taxon>Candidatus Daviesiibacteriota</taxon>
    </lineage>
</organism>
<keyword evidence="1" id="KW-0812">Transmembrane</keyword>